<evidence type="ECO:0000256" key="3">
    <source>
        <dbReference type="ARBA" id="ARBA00023136"/>
    </source>
</evidence>
<evidence type="ECO:0000313" key="6">
    <source>
        <dbReference type="Proteomes" id="UP001153292"/>
    </source>
</evidence>
<feature type="transmembrane region" description="Helical" evidence="4">
    <location>
        <begin position="56"/>
        <end position="76"/>
    </location>
</feature>
<keyword evidence="4" id="KW-0406">Ion transport</keyword>
<evidence type="ECO:0000256" key="1">
    <source>
        <dbReference type="ARBA" id="ARBA00022692"/>
    </source>
</evidence>
<keyword evidence="4" id="KW-0186">Copper</keyword>
<dbReference type="PANTHER" id="PTHR12483">
    <property type="entry name" value="SOLUTE CARRIER FAMILY 31 COPPER TRANSPORTERS"/>
    <property type="match status" value="1"/>
</dbReference>
<evidence type="ECO:0000256" key="2">
    <source>
        <dbReference type="ARBA" id="ARBA00022989"/>
    </source>
</evidence>
<sequence>MEHVHETMPMHDHGGHGGHGDDCDSPCADMGHSHAMVFHANVCQEILFSGWLTTTALQLFGSCVAIFVGGVLYEALKYYREVLHIRATTVTADSRVNIAKNECGSTGNCNGPTVVKYSIWSCGHAVQTALHVVQATASYVLMLVFMTYNVYLCLALVAGLGLGYFIFGWRKTSLNDANEHCQ</sequence>
<keyword evidence="4" id="KW-0813">Transport</keyword>
<gene>
    <name evidence="5" type="ORF">CHILSU_LOCUS3883</name>
</gene>
<protein>
    <recommendedName>
        <fullName evidence="4">Copper transport protein</fullName>
    </recommendedName>
</protein>
<keyword evidence="3 4" id="KW-0472">Membrane</keyword>
<evidence type="ECO:0000256" key="4">
    <source>
        <dbReference type="RuleBase" id="RU367022"/>
    </source>
</evidence>
<keyword evidence="2 4" id="KW-1133">Transmembrane helix</keyword>
<keyword evidence="1 4" id="KW-0812">Transmembrane</keyword>
<dbReference type="PANTHER" id="PTHR12483:SF115">
    <property type="entry name" value="COPPER TRANSPORT PROTEIN"/>
    <property type="match status" value="1"/>
</dbReference>
<comment type="subcellular location">
    <subcellularLocation>
        <location evidence="4">Membrane</location>
        <topology evidence="4">Multi-pass membrane protein</topology>
    </subcellularLocation>
</comment>
<dbReference type="InterPro" id="IPR007274">
    <property type="entry name" value="Cop_transporter"/>
</dbReference>
<accession>A0ABN8L721</accession>
<dbReference type="Pfam" id="PF04145">
    <property type="entry name" value="Ctr"/>
    <property type="match status" value="1"/>
</dbReference>
<proteinExistence type="inferred from homology"/>
<dbReference type="Proteomes" id="UP001153292">
    <property type="component" value="Chromosome 17"/>
</dbReference>
<feature type="transmembrane region" description="Helical" evidence="4">
    <location>
        <begin position="148"/>
        <end position="167"/>
    </location>
</feature>
<reference evidence="5" key="1">
    <citation type="submission" date="2021-12" db="EMBL/GenBank/DDBJ databases">
        <authorList>
            <person name="King R."/>
        </authorList>
    </citation>
    <scope>NUCLEOTIDE SEQUENCE</scope>
</reference>
<evidence type="ECO:0000313" key="5">
    <source>
        <dbReference type="EMBL" id="CAH2983607.1"/>
    </source>
</evidence>
<name>A0ABN8L721_CHISP</name>
<organism evidence="5 6">
    <name type="scientific">Chilo suppressalis</name>
    <name type="common">Asiatic rice borer moth</name>
    <dbReference type="NCBI Taxonomy" id="168631"/>
    <lineage>
        <taxon>Eukaryota</taxon>
        <taxon>Metazoa</taxon>
        <taxon>Ecdysozoa</taxon>
        <taxon>Arthropoda</taxon>
        <taxon>Hexapoda</taxon>
        <taxon>Insecta</taxon>
        <taxon>Pterygota</taxon>
        <taxon>Neoptera</taxon>
        <taxon>Endopterygota</taxon>
        <taxon>Lepidoptera</taxon>
        <taxon>Glossata</taxon>
        <taxon>Ditrysia</taxon>
        <taxon>Pyraloidea</taxon>
        <taxon>Crambidae</taxon>
        <taxon>Crambinae</taxon>
        <taxon>Chilo</taxon>
    </lineage>
</organism>
<comment type="similarity">
    <text evidence="4">Belongs to the copper transporter (Ctr) (TC 1.A.56) family. SLC31A subfamily.</text>
</comment>
<dbReference type="EMBL" id="OU963910">
    <property type="protein sequence ID" value="CAH2983607.1"/>
    <property type="molecule type" value="Genomic_DNA"/>
</dbReference>
<keyword evidence="6" id="KW-1185">Reference proteome</keyword>
<keyword evidence="4" id="KW-0187">Copper transport</keyword>